<protein>
    <recommendedName>
        <fullName evidence="1">PORR domain-containing protein</fullName>
    </recommendedName>
</protein>
<evidence type="ECO:0000313" key="2">
    <source>
        <dbReference type="EMBL" id="KAE8038421.1"/>
    </source>
</evidence>
<dbReference type="PANTHER" id="PTHR31476:SF12">
    <property type="entry name" value="UBIQUITIN CARBOXYL-TERMINAL HYDROLASE FAMILY PROTEIN"/>
    <property type="match status" value="1"/>
</dbReference>
<sequence>MVEVERIAHFQRDFAMDANVCELLLKHPGIFYISTKGNTQTVFLREAYCKGCLIEPNPIYIVRRKMLDLVLQGCRSTRKIGAEEEMKEESNTVVCTADAGGRRDGDLVIPI</sequence>
<accession>A0A660KRM1</accession>
<dbReference type="PANTHER" id="PTHR31476">
    <property type="entry name" value="PROTEIN WHAT'S THIS FACTOR 1 HOMOLOG, CHLOROPLASTIC"/>
    <property type="match status" value="1"/>
</dbReference>
<dbReference type="Proteomes" id="UP000327013">
    <property type="component" value="Chromosome 4"/>
</dbReference>
<dbReference type="InterPro" id="IPR045040">
    <property type="entry name" value="PORR_fam"/>
</dbReference>
<dbReference type="EMBL" id="CM017324">
    <property type="protein sequence ID" value="KAE8038421.1"/>
    <property type="molecule type" value="Genomic_DNA"/>
</dbReference>
<organism evidence="2 3">
    <name type="scientific">Carpinus fangiana</name>
    <dbReference type="NCBI Taxonomy" id="176857"/>
    <lineage>
        <taxon>Eukaryota</taxon>
        <taxon>Viridiplantae</taxon>
        <taxon>Streptophyta</taxon>
        <taxon>Embryophyta</taxon>
        <taxon>Tracheophyta</taxon>
        <taxon>Spermatophyta</taxon>
        <taxon>Magnoliopsida</taxon>
        <taxon>eudicotyledons</taxon>
        <taxon>Gunneridae</taxon>
        <taxon>Pentapetalae</taxon>
        <taxon>rosids</taxon>
        <taxon>fabids</taxon>
        <taxon>Fagales</taxon>
        <taxon>Betulaceae</taxon>
        <taxon>Carpinus</taxon>
    </lineage>
</organism>
<dbReference type="OrthoDB" id="1551582at2759"/>
<reference evidence="2 3" key="1">
    <citation type="submission" date="2019-06" db="EMBL/GenBank/DDBJ databases">
        <title>A chromosomal-level reference genome of Carpinus fangiana (Coryloideae, Betulaceae).</title>
        <authorList>
            <person name="Yang X."/>
            <person name="Wang Z."/>
            <person name="Zhang L."/>
            <person name="Hao G."/>
            <person name="Liu J."/>
            <person name="Yang Y."/>
        </authorList>
    </citation>
    <scope>NUCLEOTIDE SEQUENCE [LARGE SCALE GENOMIC DNA]</scope>
    <source>
        <strain evidence="2">Cfa_2016G</strain>
        <tissue evidence="2">Leaf</tissue>
    </source>
</reference>
<name>A0A660KRM1_9ROSI</name>
<dbReference type="GO" id="GO:0003723">
    <property type="term" value="F:RNA binding"/>
    <property type="evidence" value="ECO:0007669"/>
    <property type="project" value="InterPro"/>
</dbReference>
<keyword evidence="3" id="KW-1185">Reference proteome</keyword>
<evidence type="ECO:0000313" key="3">
    <source>
        <dbReference type="Proteomes" id="UP000327013"/>
    </source>
</evidence>
<evidence type="ECO:0000259" key="1">
    <source>
        <dbReference type="Pfam" id="PF11955"/>
    </source>
</evidence>
<gene>
    <name evidence="2" type="ORF">FH972_010932</name>
</gene>
<proteinExistence type="predicted"/>
<dbReference type="InterPro" id="IPR021099">
    <property type="entry name" value="PORR_domain"/>
</dbReference>
<dbReference type="AlphaFoldDB" id="A0A660KRM1"/>
<feature type="domain" description="PORR" evidence="1">
    <location>
        <begin position="1"/>
        <end position="74"/>
    </location>
</feature>
<dbReference type="Pfam" id="PF11955">
    <property type="entry name" value="PORR"/>
    <property type="match status" value="1"/>
</dbReference>